<evidence type="ECO:0000256" key="5">
    <source>
        <dbReference type="SAM" id="MobiDB-lite"/>
    </source>
</evidence>
<dbReference type="GO" id="GO:0016020">
    <property type="term" value="C:membrane"/>
    <property type="evidence" value="ECO:0007669"/>
    <property type="project" value="UniProtKB-SubCell"/>
</dbReference>
<dbReference type="InterPro" id="IPR051533">
    <property type="entry name" value="WaaL-like"/>
</dbReference>
<dbReference type="OrthoDB" id="4391260at2"/>
<feature type="transmembrane region" description="Helical" evidence="6">
    <location>
        <begin position="209"/>
        <end position="240"/>
    </location>
</feature>
<feature type="transmembrane region" description="Helical" evidence="6">
    <location>
        <begin position="109"/>
        <end position="127"/>
    </location>
</feature>
<keyword evidence="8" id="KW-0436">Ligase</keyword>
<feature type="transmembrane region" description="Helical" evidence="6">
    <location>
        <begin position="139"/>
        <end position="160"/>
    </location>
</feature>
<protein>
    <submittedName>
        <fullName evidence="8">O-antigen ligase family protein</fullName>
    </submittedName>
</protein>
<feature type="transmembrane region" description="Helical" evidence="6">
    <location>
        <begin position="55"/>
        <end position="73"/>
    </location>
</feature>
<keyword evidence="9" id="KW-1185">Reference proteome</keyword>
<keyword evidence="2 6" id="KW-0812">Transmembrane</keyword>
<evidence type="ECO:0000313" key="8">
    <source>
        <dbReference type="EMBL" id="RIJ23273.1"/>
    </source>
</evidence>
<evidence type="ECO:0000256" key="3">
    <source>
        <dbReference type="ARBA" id="ARBA00022989"/>
    </source>
</evidence>
<dbReference type="PANTHER" id="PTHR37422:SF17">
    <property type="entry name" value="O-ANTIGEN LIGASE"/>
    <property type="match status" value="1"/>
</dbReference>
<dbReference type="Pfam" id="PF04932">
    <property type="entry name" value="Wzy_C"/>
    <property type="match status" value="1"/>
</dbReference>
<dbReference type="RefSeq" id="WP_119378462.1">
    <property type="nucleotide sequence ID" value="NZ_QWGB01000005.1"/>
</dbReference>
<accession>A0A399QWU8</accession>
<feature type="region of interest" description="Disordered" evidence="5">
    <location>
        <begin position="425"/>
        <end position="449"/>
    </location>
</feature>
<dbReference type="PANTHER" id="PTHR37422">
    <property type="entry name" value="TEICHURONIC ACID BIOSYNTHESIS PROTEIN TUAE"/>
    <property type="match status" value="1"/>
</dbReference>
<organism evidence="8 9">
    <name type="scientific">Henriciella barbarensis</name>
    <dbReference type="NCBI Taxonomy" id="86342"/>
    <lineage>
        <taxon>Bacteria</taxon>
        <taxon>Pseudomonadati</taxon>
        <taxon>Pseudomonadota</taxon>
        <taxon>Alphaproteobacteria</taxon>
        <taxon>Hyphomonadales</taxon>
        <taxon>Hyphomonadaceae</taxon>
        <taxon>Henriciella</taxon>
    </lineage>
</organism>
<keyword evidence="4 6" id="KW-0472">Membrane</keyword>
<feature type="transmembrane region" description="Helical" evidence="6">
    <location>
        <begin position="370"/>
        <end position="387"/>
    </location>
</feature>
<sequence>MPVSPTGLQDSQRSLTQTVILAVELGLAFICLVLFSEGLLPRLFASEYDTDSSAFLRLLWLPVYGLVAIGCLWKVRSMVSLAVRMPFLILLLAVTAASFLWSLDPALTQRRSIAVVATSLAGFYLAARYDWRTLLRLMGAMWLFMAIVSLGAVIVAPGFAIMSEIHPGAWKGLWWEKNTLGGHMARAAFLCAFLFILDRPWRSVWGFAVLLCSGLVVASTSKTALLGLMLGFGILFAGWISRKGTAITISGLWTGIVLSSAFAAIMIIEPGIVLNLLGRDATLTGRTDIWSVLAGAIADRPQLGYGYGAFWQLDSMPAHRVRSATEWLVPTAHNGWLETALSVGLIGLGLLMANYVLFVARAAWLSIDNWLGIFALGVAGQFLLFSLSESNALQQNSIIWVTYVAIAAKTAISLQRPAYVPNSTPRKTVAPGHAGAGVMNSGSGLARSR</sequence>
<dbReference type="AlphaFoldDB" id="A0A399QWU8"/>
<dbReference type="InterPro" id="IPR007016">
    <property type="entry name" value="O-antigen_ligase-rel_domated"/>
</dbReference>
<dbReference type="GO" id="GO:0016874">
    <property type="term" value="F:ligase activity"/>
    <property type="evidence" value="ECO:0007669"/>
    <property type="project" value="UniProtKB-KW"/>
</dbReference>
<feature type="transmembrane region" description="Helical" evidence="6">
    <location>
        <begin position="18"/>
        <end position="35"/>
    </location>
</feature>
<gene>
    <name evidence="8" type="ORF">D1224_03070</name>
</gene>
<comment type="caution">
    <text evidence="8">The sequence shown here is derived from an EMBL/GenBank/DDBJ whole genome shotgun (WGS) entry which is preliminary data.</text>
</comment>
<reference evidence="8 9" key="1">
    <citation type="submission" date="2018-08" db="EMBL/GenBank/DDBJ databases">
        <title>Henriciella mobilis sp. nov., isolated from seawater.</title>
        <authorList>
            <person name="Cheng H."/>
            <person name="Wu Y.-H."/>
            <person name="Xu X.-W."/>
            <person name="Guo L.-L."/>
        </authorList>
    </citation>
    <scope>NUCLEOTIDE SEQUENCE [LARGE SCALE GENOMIC DNA]</scope>
    <source>
        <strain evidence="8 9">CCUG66934</strain>
    </source>
</reference>
<feature type="transmembrane region" description="Helical" evidence="6">
    <location>
        <begin position="85"/>
        <end position="103"/>
    </location>
</feature>
<comment type="subcellular location">
    <subcellularLocation>
        <location evidence="1">Membrane</location>
        <topology evidence="1">Multi-pass membrane protein</topology>
    </subcellularLocation>
</comment>
<feature type="transmembrane region" description="Helical" evidence="6">
    <location>
        <begin position="343"/>
        <end position="364"/>
    </location>
</feature>
<feature type="transmembrane region" description="Helical" evidence="6">
    <location>
        <begin position="180"/>
        <end position="197"/>
    </location>
</feature>
<evidence type="ECO:0000313" key="9">
    <source>
        <dbReference type="Proteomes" id="UP000265431"/>
    </source>
</evidence>
<dbReference type="EMBL" id="QWGB01000005">
    <property type="protein sequence ID" value="RIJ23273.1"/>
    <property type="molecule type" value="Genomic_DNA"/>
</dbReference>
<proteinExistence type="predicted"/>
<evidence type="ECO:0000256" key="4">
    <source>
        <dbReference type="ARBA" id="ARBA00023136"/>
    </source>
</evidence>
<feature type="domain" description="O-antigen ligase-related" evidence="7">
    <location>
        <begin position="207"/>
        <end position="351"/>
    </location>
</feature>
<keyword evidence="3 6" id="KW-1133">Transmembrane helix</keyword>
<name>A0A399QWU8_9PROT</name>
<feature type="transmembrane region" description="Helical" evidence="6">
    <location>
        <begin position="252"/>
        <end position="277"/>
    </location>
</feature>
<evidence type="ECO:0000256" key="6">
    <source>
        <dbReference type="SAM" id="Phobius"/>
    </source>
</evidence>
<evidence type="ECO:0000259" key="7">
    <source>
        <dbReference type="Pfam" id="PF04932"/>
    </source>
</evidence>
<evidence type="ECO:0000256" key="2">
    <source>
        <dbReference type="ARBA" id="ARBA00022692"/>
    </source>
</evidence>
<evidence type="ECO:0000256" key="1">
    <source>
        <dbReference type="ARBA" id="ARBA00004141"/>
    </source>
</evidence>
<dbReference type="Proteomes" id="UP000265431">
    <property type="component" value="Unassembled WGS sequence"/>
</dbReference>